<sequence>MSDDLVKIVIELGEDGWLGHETEGVWAERISDDLYCILNSTWFAKGISFEDVVVTSEREEKLFYEHISAKSGNSTYRIMLPDEDCESRFEEYWRPLEAIGCTYEGMSLGKRQLLSVNAPKSTEINTAYRLLKAGEDSGVWVFEEGDCGHLASENANW</sequence>
<reference evidence="1" key="1">
    <citation type="submission" date="2021-08" db="EMBL/GenBank/DDBJ databases">
        <title>Hoeflea bacterium WL0058 sp. nov., isolated from the sediment.</title>
        <authorList>
            <person name="Wang L."/>
            <person name="Zhang D."/>
        </authorList>
    </citation>
    <scope>NUCLEOTIDE SEQUENCE</scope>
    <source>
        <strain evidence="1">WL0058</strain>
    </source>
</reference>
<dbReference type="EMBL" id="JAICBX010000001">
    <property type="protein sequence ID" value="MBW8636158.1"/>
    <property type="molecule type" value="Genomic_DNA"/>
</dbReference>
<accession>A0AAE3CZW1</accession>
<proteinExistence type="predicted"/>
<evidence type="ECO:0000313" key="2">
    <source>
        <dbReference type="Proteomes" id="UP001196509"/>
    </source>
</evidence>
<dbReference type="InterPro" id="IPR025361">
    <property type="entry name" value="DUF4265"/>
</dbReference>
<dbReference type="Proteomes" id="UP001196509">
    <property type="component" value="Unassembled WGS sequence"/>
</dbReference>
<gene>
    <name evidence="1" type="ORF">K1W69_03080</name>
</gene>
<evidence type="ECO:0000313" key="1">
    <source>
        <dbReference type="EMBL" id="MBW8636158.1"/>
    </source>
</evidence>
<organism evidence="1 2">
    <name type="scientific">Flavimaribacter sediminis</name>
    <dbReference type="NCBI Taxonomy" id="2865987"/>
    <lineage>
        <taxon>Bacteria</taxon>
        <taxon>Pseudomonadati</taxon>
        <taxon>Pseudomonadota</taxon>
        <taxon>Alphaproteobacteria</taxon>
        <taxon>Hyphomicrobiales</taxon>
        <taxon>Rhizobiaceae</taxon>
        <taxon>Flavimaribacter</taxon>
    </lineage>
</organism>
<dbReference type="AlphaFoldDB" id="A0AAE3CZW1"/>
<name>A0AAE3CZW1_9HYPH</name>
<keyword evidence="2" id="KW-1185">Reference proteome</keyword>
<dbReference type="RefSeq" id="WP_220226861.1">
    <property type="nucleotide sequence ID" value="NZ_JAICBX010000001.1"/>
</dbReference>
<protein>
    <submittedName>
        <fullName evidence="1">DUF4265 domain-containing protein</fullName>
    </submittedName>
</protein>
<comment type="caution">
    <text evidence="1">The sequence shown here is derived from an EMBL/GenBank/DDBJ whole genome shotgun (WGS) entry which is preliminary data.</text>
</comment>
<dbReference type="Pfam" id="PF14085">
    <property type="entry name" value="DUF4265"/>
    <property type="match status" value="1"/>
</dbReference>